<comment type="caution">
    <text evidence="3">The sequence shown here is derived from an EMBL/GenBank/DDBJ whole genome shotgun (WGS) entry which is preliminary data.</text>
</comment>
<evidence type="ECO:0000313" key="3">
    <source>
        <dbReference type="EMBL" id="CAD5229608.1"/>
    </source>
</evidence>
<sequence length="267" mass="30873">MNRVLFATRVLKQTRLGCRTFSAEAAKAEKSLQKPSQNFLKTTEAQSYSAYVQKEIEKGAWTPLWLVALKKRLKIKNEIQASVDSELKALLDKAATLLYYDCANNYPYIRLLNEFQLEDRISSWYKITLLHICMCLFKMQSNLDAGAYNQLRDSMLNAFWFDVDKRLEILSDEYDTKLNSKKDMEKMHGVYLQALFEYDEGFLSPDVVLAGALWRNLFMAIPVEPVHLNNAVRYTRATIAFLDSIEVNEIIVCGVKKWEPAEQLRLS</sequence>
<dbReference type="PANTHER" id="PTHR12184:SF1">
    <property type="entry name" value="UBIQUINOL-CYTOCHROME-C REDUCTASE COMPLEX ASSEMBLY FACTOR 1"/>
    <property type="match status" value="1"/>
</dbReference>
<gene>
    <name evidence="3" type="ORF">BOKJ2_LOCUS13667</name>
</gene>
<protein>
    <recommendedName>
        <fullName evidence="2">Ubiquinol-cytochrome c chaperone domain-containing protein</fullName>
    </recommendedName>
</protein>
<feature type="domain" description="Ubiquinol-cytochrome c chaperone" evidence="2">
    <location>
        <begin position="114"/>
        <end position="253"/>
    </location>
</feature>
<reference evidence="3" key="1">
    <citation type="submission" date="2020-09" db="EMBL/GenBank/DDBJ databases">
        <authorList>
            <person name="Kikuchi T."/>
        </authorList>
    </citation>
    <scope>NUCLEOTIDE SEQUENCE</scope>
    <source>
        <strain evidence="3">SH1</strain>
    </source>
</reference>
<keyword evidence="4" id="KW-1185">Reference proteome</keyword>
<dbReference type="InterPro" id="IPR007129">
    <property type="entry name" value="Ubiqinol_cyt_c_chaperone_CPB3"/>
</dbReference>
<dbReference type="AlphaFoldDB" id="A0A811LRD9"/>
<dbReference type="EMBL" id="CAJFCW020000006">
    <property type="protein sequence ID" value="CAG9127073.1"/>
    <property type="molecule type" value="Genomic_DNA"/>
</dbReference>
<comment type="similarity">
    <text evidence="1">Belongs to the CBP3 family.</text>
</comment>
<accession>A0A811LRD9</accession>
<name>A0A811LRD9_9BILA</name>
<evidence type="ECO:0000256" key="1">
    <source>
        <dbReference type="ARBA" id="ARBA00006407"/>
    </source>
</evidence>
<dbReference type="PANTHER" id="PTHR12184">
    <property type="entry name" value="UBIQUINOL-CYTOCHROME C REDUCTASE COMPLEX ASSEMBLY FACTOR 1 FAMILY MEMBER"/>
    <property type="match status" value="1"/>
</dbReference>
<evidence type="ECO:0000259" key="2">
    <source>
        <dbReference type="Pfam" id="PF03981"/>
    </source>
</evidence>
<dbReference type="OrthoDB" id="4007at2759"/>
<dbReference type="GO" id="GO:0005739">
    <property type="term" value="C:mitochondrion"/>
    <property type="evidence" value="ECO:0007669"/>
    <property type="project" value="TreeGrafter"/>
</dbReference>
<dbReference type="Proteomes" id="UP000614601">
    <property type="component" value="Unassembled WGS sequence"/>
</dbReference>
<dbReference type="Pfam" id="PF03981">
    <property type="entry name" value="Ubiq_cyt_C_chap"/>
    <property type="match status" value="1"/>
</dbReference>
<dbReference type="EMBL" id="CAJFDH010000006">
    <property type="protein sequence ID" value="CAD5229608.1"/>
    <property type="molecule type" value="Genomic_DNA"/>
</dbReference>
<proteinExistence type="inferred from homology"/>
<evidence type="ECO:0000313" key="4">
    <source>
        <dbReference type="Proteomes" id="UP000614601"/>
    </source>
</evidence>
<dbReference type="InterPro" id="IPR021150">
    <property type="entry name" value="Ubiq_cyt_c_chap"/>
</dbReference>
<organism evidence="3 4">
    <name type="scientific">Bursaphelenchus okinawaensis</name>
    <dbReference type="NCBI Taxonomy" id="465554"/>
    <lineage>
        <taxon>Eukaryota</taxon>
        <taxon>Metazoa</taxon>
        <taxon>Ecdysozoa</taxon>
        <taxon>Nematoda</taxon>
        <taxon>Chromadorea</taxon>
        <taxon>Rhabditida</taxon>
        <taxon>Tylenchina</taxon>
        <taxon>Tylenchomorpha</taxon>
        <taxon>Aphelenchoidea</taxon>
        <taxon>Aphelenchoididae</taxon>
        <taxon>Bursaphelenchus</taxon>
    </lineage>
</organism>
<dbReference type="GO" id="GO:0034551">
    <property type="term" value="P:mitochondrial respiratory chain complex III assembly"/>
    <property type="evidence" value="ECO:0007669"/>
    <property type="project" value="TreeGrafter"/>
</dbReference>
<dbReference type="Proteomes" id="UP000783686">
    <property type="component" value="Unassembled WGS sequence"/>
</dbReference>